<organism evidence="8 9">
    <name type="scientific">Streptomyces zingiberis</name>
    <dbReference type="NCBI Taxonomy" id="2053010"/>
    <lineage>
        <taxon>Bacteria</taxon>
        <taxon>Bacillati</taxon>
        <taxon>Actinomycetota</taxon>
        <taxon>Actinomycetes</taxon>
        <taxon>Kitasatosporales</taxon>
        <taxon>Streptomycetaceae</taxon>
        <taxon>Streptomyces</taxon>
    </lineage>
</organism>
<dbReference type="PANTHER" id="PTHR43214:SF24">
    <property type="entry name" value="TRANSCRIPTIONAL REGULATORY PROTEIN NARL-RELATED"/>
    <property type="match status" value="1"/>
</dbReference>
<dbReference type="CDD" id="cd17535">
    <property type="entry name" value="REC_NarL-like"/>
    <property type="match status" value="1"/>
</dbReference>
<keyword evidence="1 5" id="KW-0597">Phosphoprotein</keyword>
<dbReference type="Gene3D" id="3.40.50.2300">
    <property type="match status" value="1"/>
</dbReference>
<name>A0ABX1C022_9ACTN</name>
<dbReference type="PRINTS" id="PR00038">
    <property type="entry name" value="HTHLUXR"/>
</dbReference>
<dbReference type="Pfam" id="PF00196">
    <property type="entry name" value="GerE"/>
    <property type="match status" value="1"/>
</dbReference>
<dbReference type="CDD" id="cd06170">
    <property type="entry name" value="LuxR_C_like"/>
    <property type="match status" value="1"/>
</dbReference>
<dbReference type="InterPro" id="IPR011006">
    <property type="entry name" value="CheY-like_superfamily"/>
</dbReference>
<evidence type="ECO:0000256" key="4">
    <source>
        <dbReference type="ARBA" id="ARBA00023163"/>
    </source>
</evidence>
<dbReference type="InterPro" id="IPR001789">
    <property type="entry name" value="Sig_transdc_resp-reg_receiver"/>
</dbReference>
<evidence type="ECO:0000256" key="5">
    <source>
        <dbReference type="PROSITE-ProRule" id="PRU00169"/>
    </source>
</evidence>
<sequence>MRVLIADDETLVRRGIRLILSQADDLEVVAEAADGGEAVELARHHRVDVALLDVRMPGTDGIDAAVRLASVSPHTACLMLTTFTEERSFSRALSHGVAGFLVKDIPPADLITAVRAASRGHAVASPQLTRRLFDRYVEHERPRAAARERVARLAERERAVLAHVAEGLANAEIAGLLHLSEGTVKATVRQVLTKLSCDNRVQAAVVAHQAGLTADRTAGTAGTARTAGEHA</sequence>
<dbReference type="SMART" id="SM00448">
    <property type="entry name" value="REC"/>
    <property type="match status" value="1"/>
</dbReference>
<evidence type="ECO:0000259" key="7">
    <source>
        <dbReference type="PROSITE" id="PS50110"/>
    </source>
</evidence>
<dbReference type="PROSITE" id="PS50043">
    <property type="entry name" value="HTH_LUXR_2"/>
    <property type="match status" value="1"/>
</dbReference>
<evidence type="ECO:0000313" key="8">
    <source>
        <dbReference type="EMBL" id="NJQ03270.1"/>
    </source>
</evidence>
<dbReference type="PROSITE" id="PS50110">
    <property type="entry name" value="RESPONSE_REGULATORY"/>
    <property type="match status" value="1"/>
</dbReference>
<keyword evidence="9" id="KW-1185">Reference proteome</keyword>
<dbReference type="SMART" id="SM00421">
    <property type="entry name" value="HTH_LUXR"/>
    <property type="match status" value="1"/>
</dbReference>
<dbReference type="InterPro" id="IPR039420">
    <property type="entry name" value="WalR-like"/>
</dbReference>
<dbReference type="SUPFAM" id="SSF52172">
    <property type="entry name" value="CheY-like"/>
    <property type="match status" value="1"/>
</dbReference>
<evidence type="ECO:0000313" key="9">
    <source>
        <dbReference type="Proteomes" id="UP000695264"/>
    </source>
</evidence>
<dbReference type="InterPro" id="IPR016032">
    <property type="entry name" value="Sig_transdc_resp-reg_C-effctor"/>
</dbReference>
<dbReference type="SUPFAM" id="SSF46894">
    <property type="entry name" value="C-terminal effector domain of the bipartite response regulators"/>
    <property type="match status" value="1"/>
</dbReference>
<keyword evidence="3" id="KW-0238">DNA-binding</keyword>
<evidence type="ECO:0000256" key="3">
    <source>
        <dbReference type="ARBA" id="ARBA00023125"/>
    </source>
</evidence>
<keyword evidence="2" id="KW-0805">Transcription regulation</keyword>
<feature type="domain" description="HTH luxR-type" evidence="6">
    <location>
        <begin position="146"/>
        <end position="211"/>
    </location>
</feature>
<keyword evidence="4" id="KW-0804">Transcription</keyword>
<dbReference type="Proteomes" id="UP000695264">
    <property type="component" value="Unassembled WGS sequence"/>
</dbReference>
<evidence type="ECO:0000256" key="1">
    <source>
        <dbReference type="ARBA" id="ARBA00022553"/>
    </source>
</evidence>
<feature type="domain" description="Response regulatory" evidence="7">
    <location>
        <begin position="2"/>
        <end position="118"/>
    </location>
</feature>
<comment type="caution">
    <text evidence="8">The sequence shown here is derived from an EMBL/GenBank/DDBJ whole genome shotgun (WGS) entry which is preliminary data.</text>
</comment>
<evidence type="ECO:0000259" key="6">
    <source>
        <dbReference type="PROSITE" id="PS50043"/>
    </source>
</evidence>
<dbReference type="Pfam" id="PF00072">
    <property type="entry name" value="Response_reg"/>
    <property type="match status" value="1"/>
</dbReference>
<dbReference type="InterPro" id="IPR058245">
    <property type="entry name" value="NreC/VraR/RcsB-like_REC"/>
</dbReference>
<evidence type="ECO:0000256" key="2">
    <source>
        <dbReference type="ARBA" id="ARBA00023015"/>
    </source>
</evidence>
<dbReference type="PANTHER" id="PTHR43214">
    <property type="entry name" value="TWO-COMPONENT RESPONSE REGULATOR"/>
    <property type="match status" value="1"/>
</dbReference>
<proteinExistence type="predicted"/>
<reference evidence="8 9" key="1">
    <citation type="submission" date="2020-03" db="EMBL/GenBank/DDBJ databases">
        <title>WGS of actinomycetes isolated from Thailand.</title>
        <authorList>
            <person name="Thawai C."/>
        </authorList>
    </citation>
    <scope>NUCLEOTIDE SEQUENCE [LARGE SCALE GENOMIC DNA]</scope>
    <source>
        <strain evidence="8 9">PLAI 1-29</strain>
    </source>
</reference>
<feature type="modified residue" description="4-aspartylphosphate" evidence="5">
    <location>
        <position position="53"/>
    </location>
</feature>
<dbReference type="InterPro" id="IPR000792">
    <property type="entry name" value="Tscrpt_reg_LuxR_C"/>
</dbReference>
<dbReference type="EMBL" id="JAATEN010000022">
    <property type="protein sequence ID" value="NJQ03270.1"/>
    <property type="molecule type" value="Genomic_DNA"/>
</dbReference>
<protein>
    <submittedName>
        <fullName evidence="8">Response regulator transcription factor</fullName>
    </submittedName>
</protein>
<gene>
    <name evidence="8" type="ORF">HCK00_22740</name>
</gene>
<accession>A0ABX1C022</accession>